<sequence length="105" mass="10338">MPRGGEYDDGPTVASDNAIDAGENKIAGAPQGDSDEPVSSGVDRSGKAAPLPEGISEMKDQPLSGGGSQDYTGGDNPGTTGGGSGKGGKDEPYVDRAAEDLKGGN</sequence>
<reference evidence="2" key="1">
    <citation type="submission" date="2022-11" db="EMBL/GenBank/DDBJ databases">
        <title>Chromosomal genome sequence assembly and mating type (MAT) locus characterization of the leprose asexual lichenized fungus Lepraria neglecta (Nyl.) Erichsen.</title>
        <authorList>
            <person name="Allen J.L."/>
            <person name="Pfeffer B."/>
        </authorList>
    </citation>
    <scope>NUCLEOTIDE SEQUENCE</scope>
    <source>
        <strain evidence="2">Allen 5258</strain>
    </source>
</reference>
<evidence type="ECO:0000256" key="1">
    <source>
        <dbReference type="SAM" id="MobiDB-lite"/>
    </source>
</evidence>
<feature type="region of interest" description="Disordered" evidence="1">
    <location>
        <begin position="1"/>
        <end position="105"/>
    </location>
</feature>
<keyword evidence="3" id="KW-1185">Reference proteome</keyword>
<evidence type="ECO:0000313" key="2">
    <source>
        <dbReference type="EMBL" id="KAK3170727.1"/>
    </source>
</evidence>
<dbReference type="EMBL" id="JASNWA010000008">
    <property type="protein sequence ID" value="KAK3170727.1"/>
    <property type="molecule type" value="Genomic_DNA"/>
</dbReference>
<name>A0AAE0DHR0_9LECA</name>
<dbReference type="AlphaFoldDB" id="A0AAE0DHR0"/>
<evidence type="ECO:0000313" key="3">
    <source>
        <dbReference type="Proteomes" id="UP001276659"/>
    </source>
</evidence>
<proteinExistence type="predicted"/>
<protein>
    <submittedName>
        <fullName evidence="2">Uncharacterized protein</fullName>
    </submittedName>
</protein>
<organism evidence="2 3">
    <name type="scientific">Lepraria neglecta</name>
    <dbReference type="NCBI Taxonomy" id="209136"/>
    <lineage>
        <taxon>Eukaryota</taxon>
        <taxon>Fungi</taxon>
        <taxon>Dikarya</taxon>
        <taxon>Ascomycota</taxon>
        <taxon>Pezizomycotina</taxon>
        <taxon>Lecanoromycetes</taxon>
        <taxon>OSLEUM clade</taxon>
        <taxon>Lecanoromycetidae</taxon>
        <taxon>Lecanorales</taxon>
        <taxon>Lecanorineae</taxon>
        <taxon>Stereocaulaceae</taxon>
        <taxon>Lepraria</taxon>
    </lineage>
</organism>
<gene>
    <name evidence="2" type="ORF">OEA41_002809</name>
</gene>
<accession>A0AAE0DHR0</accession>
<dbReference type="Proteomes" id="UP001276659">
    <property type="component" value="Unassembled WGS sequence"/>
</dbReference>
<feature type="compositionally biased region" description="Basic and acidic residues" evidence="1">
    <location>
        <begin position="87"/>
        <end position="105"/>
    </location>
</feature>
<comment type="caution">
    <text evidence="2">The sequence shown here is derived from an EMBL/GenBank/DDBJ whole genome shotgun (WGS) entry which is preliminary data.</text>
</comment>
<feature type="compositionally biased region" description="Gly residues" evidence="1">
    <location>
        <begin position="75"/>
        <end position="86"/>
    </location>
</feature>